<keyword evidence="3 10" id="KW-0479">Metal-binding</keyword>
<organism evidence="12">
    <name type="scientific">Thermococcus litoralis</name>
    <dbReference type="NCBI Taxonomy" id="2265"/>
    <lineage>
        <taxon>Archaea</taxon>
        <taxon>Methanobacteriati</taxon>
        <taxon>Methanobacteriota</taxon>
        <taxon>Thermococci</taxon>
        <taxon>Thermococcales</taxon>
        <taxon>Thermococcaceae</taxon>
        <taxon>Thermococcus</taxon>
    </lineage>
</organism>
<keyword evidence="7 10" id="KW-0546">Nucleotide metabolism</keyword>
<dbReference type="GO" id="GO:0009117">
    <property type="term" value="P:nucleotide metabolic process"/>
    <property type="evidence" value="ECO:0007669"/>
    <property type="project" value="UniProtKB-KW"/>
</dbReference>
<evidence type="ECO:0000256" key="11">
    <source>
        <dbReference type="RuleBase" id="RU003781"/>
    </source>
</evidence>
<comment type="catalytic activity">
    <reaction evidence="9 10">
        <text>XTP + H2O = XMP + diphosphate + H(+)</text>
        <dbReference type="Rhea" id="RHEA:28610"/>
        <dbReference type="ChEBI" id="CHEBI:15377"/>
        <dbReference type="ChEBI" id="CHEBI:15378"/>
        <dbReference type="ChEBI" id="CHEBI:33019"/>
        <dbReference type="ChEBI" id="CHEBI:57464"/>
        <dbReference type="ChEBI" id="CHEBI:61314"/>
        <dbReference type="EC" id="3.6.1.66"/>
    </reaction>
</comment>
<dbReference type="GO" id="GO:0017111">
    <property type="term" value="F:ribonucleoside triphosphate phosphatase activity"/>
    <property type="evidence" value="ECO:0007669"/>
    <property type="project" value="InterPro"/>
</dbReference>
<dbReference type="GO" id="GO:0036222">
    <property type="term" value="F:XTP diphosphatase activity"/>
    <property type="evidence" value="ECO:0007669"/>
    <property type="project" value="UniProtKB-UniRule"/>
</dbReference>
<gene>
    <name evidence="12" type="ORF">ENL40_06215</name>
</gene>
<evidence type="ECO:0000256" key="3">
    <source>
        <dbReference type="ARBA" id="ARBA00022723"/>
    </source>
</evidence>
<dbReference type="CDD" id="cd00515">
    <property type="entry name" value="HAM1"/>
    <property type="match status" value="1"/>
</dbReference>
<evidence type="ECO:0000256" key="6">
    <source>
        <dbReference type="ARBA" id="ARBA00022842"/>
    </source>
</evidence>
<dbReference type="Pfam" id="PF01725">
    <property type="entry name" value="Ham1p_like"/>
    <property type="match status" value="1"/>
</dbReference>
<reference evidence="12" key="1">
    <citation type="journal article" date="2020" name="mSystems">
        <title>Genome- and Community-Level Interaction Insights into Carbon Utilization and Element Cycling Functions of Hydrothermarchaeota in Hydrothermal Sediment.</title>
        <authorList>
            <person name="Zhou Z."/>
            <person name="Liu Y."/>
            <person name="Xu W."/>
            <person name="Pan J."/>
            <person name="Luo Z.H."/>
            <person name="Li M."/>
        </authorList>
    </citation>
    <scope>NUCLEOTIDE SEQUENCE [LARGE SCALE GENOMIC DNA]</scope>
    <source>
        <strain evidence="12">HyVt-93</strain>
    </source>
</reference>
<evidence type="ECO:0000313" key="12">
    <source>
        <dbReference type="EMBL" id="HHI01042.1"/>
    </source>
</evidence>
<comment type="cofactor">
    <cofactor evidence="10">
        <name>Mg(2+)</name>
        <dbReference type="ChEBI" id="CHEBI:18420"/>
    </cofactor>
    <text evidence="10">Binds 1 Mg(2+) ion per subunit.</text>
</comment>
<keyword evidence="4 10" id="KW-0547">Nucleotide-binding</keyword>
<feature type="binding site" evidence="10">
    <location>
        <position position="36"/>
    </location>
    <ligand>
        <name>Mg(2+)</name>
        <dbReference type="ChEBI" id="CHEBI:18420"/>
    </ligand>
</feature>
<dbReference type="InterPro" id="IPR020922">
    <property type="entry name" value="dITP/XTP_pyrophosphatase"/>
</dbReference>
<evidence type="ECO:0000256" key="5">
    <source>
        <dbReference type="ARBA" id="ARBA00022801"/>
    </source>
</evidence>
<feature type="binding site" evidence="10">
    <location>
        <position position="65"/>
    </location>
    <ligand>
        <name>Mg(2+)</name>
        <dbReference type="ChEBI" id="CHEBI:18420"/>
    </ligand>
</feature>
<dbReference type="NCBIfam" id="TIGR00042">
    <property type="entry name" value="RdgB/HAM1 family non-canonical purine NTP pyrophosphatase"/>
    <property type="match status" value="1"/>
</dbReference>
<evidence type="ECO:0000256" key="1">
    <source>
        <dbReference type="ARBA" id="ARBA00008023"/>
    </source>
</evidence>
<dbReference type="FunFam" id="3.90.950.10:FF:000001">
    <property type="entry name" value="dITP/XTP pyrophosphatase"/>
    <property type="match status" value="1"/>
</dbReference>
<feature type="binding site" evidence="10">
    <location>
        <position position="66"/>
    </location>
    <ligand>
        <name>substrate</name>
    </ligand>
</feature>
<protein>
    <recommendedName>
        <fullName evidence="10">dITP/XTP pyrophosphatase</fullName>
        <ecNumber evidence="10">3.6.1.66</ecNumber>
    </recommendedName>
    <alternativeName>
        <fullName evidence="10">Non-canonical purine NTP pyrophosphatase</fullName>
    </alternativeName>
    <alternativeName>
        <fullName evidence="10">Non-standard purine NTP pyrophosphatase</fullName>
    </alternativeName>
    <alternativeName>
        <fullName evidence="10">Nucleoside-triphosphate diphosphatase</fullName>
    </alternativeName>
    <alternativeName>
        <fullName evidence="10">Nucleoside-triphosphate pyrophosphatase</fullName>
        <shortName evidence="10">NTPase</shortName>
    </alternativeName>
</protein>
<dbReference type="EMBL" id="DRTU01000251">
    <property type="protein sequence ID" value="HHI01042.1"/>
    <property type="molecule type" value="Genomic_DNA"/>
</dbReference>
<evidence type="ECO:0000256" key="10">
    <source>
        <dbReference type="HAMAP-Rule" id="MF_01405"/>
    </source>
</evidence>
<evidence type="ECO:0000256" key="2">
    <source>
        <dbReference type="ARBA" id="ARBA00011738"/>
    </source>
</evidence>
<feature type="binding site" evidence="10">
    <location>
        <position position="162"/>
    </location>
    <ligand>
        <name>substrate</name>
    </ligand>
</feature>
<dbReference type="PANTHER" id="PTHR11067">
    <property type="entry name" value="INOSINE TRIPHOSPHATE PYROPHOSPHATASE/HAM1 PROTEIN"/>
    <property type="match status" value="1"/>
</dbReference>
<dbReference type="Proteomes" id="UP000886217">
    <property type="component" value="Unassembled WGS sequence"/>
</dbReference>
<comment type="catalytic activity">
    <reaction evidence="8 10">
        <text>dITP + H2O = dIMP + diphosphate + H(+)</text>
        <dbReference type="Rhea" id="RHEA:28342"/>
        <dbReference type="ChEBI" id="CHEBI:15377"/>
        <dbReference type="ChEBI" id="CHEBI:15378"/>
        <dbReference type="ChEBI" id="CHEBI:33019"/>
        <dbReference type="ChEBI" id="CHEBI:61194"/>
        <dbReference type="ChEBI" id="CHEBI:61382"/>
        <dbReference type="EC" id="3.6.1.66"/>
    </reaction>
</comment>
<dbReference type="GO" id="GO:0009146">
    <property type="term" value="P:purine nucleoside triphosphate catabolic process"/>
    <property type="evidence" value="ECO:0007669"/>
    <property type="project" value="UniProtKB-UniRule"/>
</dbReference>
<evidence type="ECO:0000256" key="9">
    <source>
        <dbReference type="ARBA" id="ARBA00052017"/>
    </source>
</evidence>
<dbReference type="SUPFAM" id="SSF52972">
    <property type="entry name" value="ITPase-like"/>
    <property type="match status" value="1"/>
</dbReference>
<dbReference type="GO" id="GO:0005737">
    <property type="term" value="C:cytoplasm"/>
    <property type="evidence" value="ECO:0007669"/>
    <property type="project" value="TreeGrafter"/>
</dbReference>
<sequence>MRLVFVTSNKGKVEEVKKYLSPLGVEIVQRNIKYPEIQANTLEDVVAFGVSWLKEHIDEPFFIDDSGLFIESLKGFPGVYSAYVYKTLGNEGILKLMEGINDRRAYFKSVIGYYDGELHVFTGVVHGKIIDEKRGSKGFGFDPIFMPEGYNKTFAEMETEEKNKISHRGLALKEFTRWLKENLKKD</sequence>
<dbReference type="Gene3D" id="3.90.950.10">
    <property type="match status" value="1"/>
</dbReference>
<dbReference type="AlphaFoldDB" id="A0A7C5JX69"/>
<evidence type="ECO:0000256" key="7">
    <source>
        <dbReference type="ARBA" id="ARBA00023080"/>
    </source>
</evidence>
<comment type="subunit">
    <text evidence="2 10">Homodimer.</text>
</comment>
<dbReference type="NCBIfam" id="NF011396">
    <property type="entry name" value="PRK14821.1"/>
    <property type="match status" value="1"/>
</dbReference>
<dbReference type="GO" id="GO:0036220">
    <property type="term" value="F:ITP diphosphatase activity"/>
    <property type="evidence" value="ECO:0007669"/>
    <property type="project" value="UniProtKB-UniRule"/>
</dbReference>
<evidence type="ECO:0000256" key="4">
    <source>
        <dbReference type="ARBA" id="ARBA00022741"/>
    </source>
</evidence>
<keyword evidence="6 10" id="KW-0460">Magnesium</keyword>
<comment type="similarity">
    <text evidence="1 10 11">Belongs to the HAM1 NTPase family.</text>
</comment>
<comment type="function">
    <text evidence="10">Pyrophosphatase that catalyzes the hydrolysis of nucleoside triphosphates to their monophosphate derivatives, with a high preference for the non-canonical purine nucleotides XTP (xanthosine triphosphate), dITP (deoxyinosine triphosphate) and ITP. Seems to function as a house-cleaning enzyme that removes non-canonical purine nucleotides from the nucleotide pool, thus preventing their incorporation into DNA/RNA and avoiding chromosomal lesions.</text>
</comment>
<proteinExistence type="inferred from homology"/>
<keyword evidence="5 10" id="KW-0378">Hydrolase</keyword>
<dbReference type="InterPro" id="IPR029001">
    <property type="entry name" value="ITPase-like_fam"/>
</dbReference>
<dbReference type="GO" id="GO:0046872">
    <property type="term" value="F:metal ion binding"/>
    <property type="evidence" value="ECO:0007669"/>
    <property type="project" value="UniProtKB-KW"/>
</dbReference>
<dbReference type="GO" id="GO:0000166">
    <property type="term" value="F:nucleotide binding"/>
    <property type="evidence" value="ECO:0007669"/>
    <property type="project" value="UniProtKB-KW"/>
</dbReference>
<accession>A0A7C5JX69</accession>
<dbReference type="EC" id="3.6.1.66" evidence="10"/>
<feature type="binding site" evidence="10">
    <location>
        <begin position="167"/>
        <end position="168"/>
    </location>
    <ligand>
        <name>substrate</name>
    </ligand>
</feature>
<comment type="caution">
    <text evidence="12">The sequence shown here is derived from an EMBL/GenBank/DDBJ whole genome shotgun (WGS) entry which is preliminary data.</text>
</comment>
<feature type="binding site" evidence="10">
    <location>
        <begin position="7"/>
        <end position="12"/>
    </location>
    <ligand>
        <name>substrate</name>
    </ligand>
</feature>
<feature type="binding site" evidence="10">
    <location>
        <begin position="139"/>
        <end position="142"/>
    </location>
    <ligand>
        <name>substrate</name>
    </ligand>
</feature>
<evidence type="ECO:0000256" key="8">
    <source>
        <dbReference type="ARBA" id="ARBA00051875"/>
    </source>
</evidence>
<dbReference type="GO" id="GO:0035870">
    <property type="term" value="F:dITP diphosphatase activity"/>
    <property type="evidence" value="ECO:0007669"/>
    <property type="project" value="UniProtKB-UniRule"/>
</dbReference>
<feature type="active site" description="Proton acceptor" evidence="10">
    <location>
        <position position="65"/>
    </location>
</feature>
<dbReference type="PANTHER" id="PTHR11067:SF9">
    <property type="entry name" value="INOSINE TRIPHOSPHATE PYROPHOSPHATASE"/>
    <property type="match status" value="1"/>
</dbReference>
<dbReference type="HAMAP" id="MF_01405">
    <property type="entry name" value="Non_canon_purine_NTPase"/>
    <property type="match status" value="1"/>
</dbReference>
<dbReference type="InterPro" id="IPR002637">
    <property type="entry name" value="RdgB/HAM1"/>
</dbReference>
<comment type="catalytic activity">
    <reaction evidence="10">
        <text>ITP + H2O = IMP + diphosphate + H(+)</text>
        <dbReference type="Rhea" id="RHEA:29399"/>
        <dbReference type="ChEBI" id="CHEBI:15377"/>
        <dbReference type="ChEBI" id="CHEBI:15378"/>
        <dbReference type="ChEBI" id="CHEBI:33019"/>
        <dbReference type="ChEBI" id="CHEBI:58053"/>
        <dbReference type="ChEBI" id="CHEBI:61402"/>
        <dbReference type="EC" id="3.6.1.66"/>
    </reaction>
</comment>
<name>A0A7C5JX69_THELI</name>